<proteinExistence type="predicted"/>
<feature type="domain" description="BTB" evidence="2">
    <location>
        <begin position="79"/>
        <end position="151"/>
    </location>
</feature>
<accession>A0A8S1DLP4</accession>
<comment type="caution">
    <text evidence="3">The sequence shown here is derived from an EMBL/GenBank/DDBJ whole genome shotgun (WGS) entry which is preliminary data.</text>
</comment>
<dbReference type="PANTHER" id="PTHR22427">
    <property type="entry name" value="GH15728P"/>
    <property type="match status" value="1"/>
</dbReference>
<organism evidence="3 4">
    <name type="scientific">Cloeon dipterum</name>
    <dbReference type="NCBI Taxonomy" id="197152"/>
    <lineage>
        <taxon>Eukaryota</taxon>
        <taxon>Metazoa</taxon>
        <taxon>Ecdysozoa</taxon>
        <taxon>Arthropoda</taxon>
        <taxon>Hexapoda</taxon>
        <taxon>Insecta</taxon>
        <taxon>Pterygota</taxon>
        <taxon>Palaeoptera</taxon>
        <taxon>Ephemeroptera</taxon>
        <taxon>Pisciforma</taxon>
        <taxon>Baetidae</taxon>
        <taxon>Cloeon</taxon>
    </lineage>
</organism>
<feature type="region of interest" description="Disordered" evidence="1">
    <location>
        <begin position="741"/>
        <end position="906"/>
    </location>
</feature>
<evidence type="ECO:0000259" key="2">
    <source>
        <dbReference type="PROSITE" id="PS50097"/>
    </source>
</evidence>
<dbReference type="OrthoDB" id="409642at2759"/>
<feature type="compositionally biased region" description="Basic and acidic residues" evidence="1">
    <location>
        <begin position="772"/>
        <end position="790"/>
    </location>
</feature>
<feature type="compositionally biased region" description="Basic and acidic residues" evidence="1">
    <location>
        <begin position="849"/>
        <end position="859"/>
    </location>
</feature>
<dbReference type="PANTHER" id="PTHR22427:SF7">
    <property type="entry name" value="GH15728P"/>
    <property type="match status" value="1"/>
</dbReference>
<feature type="compositionally biased region" description="Basic and acidic residues" evidence="1">
    <location>
        <begin position="803"/>
        <end position="834"/>
    </location>
</feature>
<dbReference type="PROSITE" id="PS50097">
    <property type="entry name" value="BTB"/>
    <property type="match status" value="2"/>
</dbReference>
<feature type="compositionally biased region" description="Basic and acidic residues" evidence="1">
    <location>
        <begin position="1695"/>
        <end position="1707"/>
    </location>
</feature>
<dbReference type="SMART" id="SM00225">
    <property type="entry name" value="BTB"/>
    <property type="match status" value="1"/>
</dbReference>
<feature type="domain" description="BTB" evidence="2">
    <location>
        <begin position="1056"/>
        <end position="1123"/>
    </location>
</feature>
<feature type="compositionally biased region" description="Low complexity" evidence="1">
    <location>
        <begin position="1549"/>
        <end position="1558"/>
    </location>
</feature>
<dbReference type="EMBL" id="CADEPI010000221">
    <property type="protein sequence ID" value="CAB3380966.1"/>
    <property type="molecule type" value="Genomic_DNA"/>
</dbReference>
<dbReference type="CDD" id="cd18490">
    <property type="entry name" value="BACK_BTBD8"/>
    <property type="match status" value="1"/>
</dbReference>
<dbReference type="Pfam" id="PF00651">
    <property type="entry name" value="BTB"/>
    <property type="match status" value="1"/>
</dbReference>
<feature type="compositionally biased region" description="Polar residues" evidence="1">
    <location>
        <begin position="1644"/>
        <end position="1669"/>
    </location>
</feature>
<feature type="compositionally biased region" description="Basic and acidic residues" evidence="1">
    <location>
        <begin position="350"/>
        <end position="364"/>
    </location>
</feature>
<feature type="compositionally biased region" description="Low complexity" evidence="1">
    <location>
        <begin position="1521"/>
        <end position="1535"/>
    </location>
</feature>
<dbReference type="Pfam" id="PF26017">
    <property type="entry name" value="BACK_BTBD8"/>
    <property type="match status" value="1"/>
</dbReference>
<feature type="region of interest" description="Disordered" evidence="1">
    <location>
        <begin position="1385"/>
        <end position="1429"/>
    </location>
</feature>
<evidence type="ECO:0000256" key="1">
    <source>
        <dbReference type="SAM" id="MobiDB-lite"/>
    </source>
</evidence>
<feature type="compositionally biased region" description="Polar residues" evidence="1">
    <location>
        <begin position="1604"/>
        <end position="1620"/>
    </location>
</feature>
<dbReference type="InterPro" id="IPR011333">
    <property type="entry name" value="SKP1/BTB/POZ_sf"/>
</dbReference>
<keyword evidence="4" id="KW-1185">Reference proteome</keyword>
<feature type="compositionally biased region" description="Polar residues" evidence="1">
    <location>
        <begin position="676"/>
        <end position="685"/>
    </location>
</feature>
<evidence type="ECO:0000313" key="4">
    <source>
        <dbReference type="Proteomes" id="UP000494165"/>
    </source>
</evidence>
<gene>
    <name evidence="3" type="ORF">CLODIP_2_CD15332</name>
</gene>
<dbReference type="Gene3D" id="3.30.710.10">
    <property type="entry name" value="Potassium Channel Kv1.1, Chain A"/>
    <property type="match status" value="2"/>
</dbReference>
<reference evidence="3 4" key="1">
    <citation type="submission" date="2020-04" db="EMBL/GenBank/DDBJ databases">
        <authorList>
            <person name="Alioto T."/>
            <person name="Alioto T."/>
            <person name="Gomez Garrido J."/>
        </authorList>
    </citation>
    <scope>NUCLEOTIDE SEQUENCE [LARGE SCALE GENOMIC DNA]</scope>
</reference>
<feature type="region of interest" description="Disordered" evidence="1">
    <location>
        <begin position="1450"/>
        <end position="1779"/>
    </location>
</feature>
<feature type="region of interest" description="Disordered" evidence="1">
    <location>
        <begin position="666"/>
        <end position="695"/>
    </location>
</feature>
<dbReference type="Proteomes" id="UP000494165">
    <property type="component" value="Unassembled WGS sequence"/>
</dbReference>
<feature type="compositionally biased region" description="Basic and acidic residues" evidence="1">
    <location>
        <begin position="872"/>
        <end position="884"/>
    </location>
</feature>
<protein>
    <recommendedName>
        <fullName evidence="2">BTB domain-containing protein</fullName>
    </recommendedName>
</protein>
<dbReference type="InterPro" id="IPR000210">
    <property type="entry name" value="BTB/POZ_dom"/>
</dbReference>
<dbReference type="CDD" id="cd18286">
    <property type="entry name" value="BTB2_POZ_BTBD8"/>
    <property type="match status" value="1"/>
</dbReference>
<sequence>MAGRPGPKIKYRDSISLPHNHTKKQTQITRTLTPTLKNNEGQPATFGTRCDSERGKLRRQLASRLKDDIKKASLDGIFCDLELEINHSNTITTHNCIVEARARRFYLRFCAGKKAKTDKNTWRVTLPFGVSENLISKFLRNLYSEEDTFNEESSIISHIDECLATSPEYEAYITPQLTPGDIRDICQEQQVSESLRRSRSYYYSLVPLDDFDQKDLLDQELEEQDELIRSFRQIKAANKPNFLNLAPPSQRAKKTKQLEAFLVEEIPLPKPTIPAQIESNSSSPCSLYTPEEMESSRTQDSGMESGMYTANEDNTCKSLVPSDTSGVSDDHKLNNCATMASISDAESDREDLPLEEPRADDKKGKPVMHVEPLISLDSLHSVKAEEADELLIDLSDSPVKKPNPGAISKIKNSKSSERISKSLLEMQDLIFLPNTNSSLEAGSKKDEPFCLITSIEQDYLELGSMATPSKNSHSTIPQFATYDVNKSSNRSSGNYFIDASSLLDETEIPSSDWLQSKSEEKISIAGVTTTCSDDAPAPAAKNLVTFAAANMESPILITQVQRAHDKRDLSDQELVLKSKLEVMAKYKNDSTETPARKDIEKKQGELLFKNSIPAFSKHVTGSEGQISGNKLDDATYPSFEFPIVNTAQDVQTPDSLNGIADDDFESQETMNEKKCNTQAAESNKSSEIRLPTETPTSSPYFARKLDATAWVVDMGEPANAVKKPKKNFLATQLATMKIADDQEPENIKRKNSGLGFFVDLSDSESTQTTPRQQKETDSEKESETSEEKKKSSFFYIDIGNGKSKSEFPKKLAERRVFSREVSREDEKKEDETVVRRKPGSSKNSANRLSWHEAKQAEEHKKHKRTQSLCGEFRPDVLQKSESMSKIKSGSPPDSLIEEDKSEKMTRSLDETFSAEKVLGKPDLEPVVEDAKATRTFVKLSDMDNRPTVRSESKFSDGKSSSKKVEESSWIENKLMVRGARSGIRSKSPGKGLLMCHSPNQDTDDSEMSSMQSSVDRSGLDASTEETDISSSFPQRGGPCSRLGEDLLRMFIEEINTDVVVEIAGRRIKAHKCILASRCQYFAAMLSGGWVESAGNVIALQGFSFHAVHFALSHIYSGTNNIPDSLSIVELATLTDMLGLEGLKEVIMYTLKVKYCHFFHKPCSVCAVGVLECLPLAAAYGLDEIYHKSLKWITKYFVRIWPSKAFANLPRELVDKCYLQHVVHMSVDNVLDTVMSCDRLLATLPSVRWAEAVYALTSQLLDACVTYMADHFSSVLTSDRFVSLGKELSWNISRLEDSIMSAVDCLPPEQACQSHTKLSRILTVAAAPDPPPEMQWSASFVELLERIKVRVEAGLIRMGSRAMRCKSWAMLASSLRTKVQESACLGHDVDESRRSRSLSLSKSGKRSRGGSGGSAYGSAPRYQGGRLIGAAPPNLDLRQVTLAMTRGQPVATVQPMPVRKAPEAPANQPEVILRHRQTRGRPTATSKVESRLTKSDISSSRPKSWPHKILENQTKSTQKCGAAASNSSSATGTRTATPEKSSVPARVKQSSSESSRTSSPAFKEKQRPQATVSRKPIEPMKSASSSHIPVAKPFLSPVLRGSRIVDSSASKSVSETRTKNSPIPALRSRIMNRSSQPCLSDRRLSNGSLGGKSSTASSPAKQASNPSIPSSPARKKPPTMKDEQARPPFRLGGTSAERRSNTLMEKAKAAAPKRPLKGQENKVVVKKAEPLKRRQPVPLSQSSSAPAINKGFKPKLLSNSSRSGTFLKDEPTVLKKPVIK</sequence>
<feature type="compositionally biased region" description="Basic and acidic residues" evidence="1">
    <location>
        <begin position="897"/>
        <end position="906"/>
    </location>
</feature>
<dbReference type="SUPFAM" id="SSF54695">
    <property type="entry name" value="POZ domain"/>
    <property type="match status" value="1"/>
</dbReference>
<feature type="region of interest" description="Disordered" evidence="1">
    <location>
        <begin position="982"/>
        <end position="1037"/>
    </location>
</feature>
<dbReference type="InterPro" id="IPR043225">
    <property type="entry name" value="BACK_BTBD8"/>
</dbReference>
<feature type="region of interest" description="Disordered" evidence="1">
    <location>
        <begin position="1"/>
        <end position="28"/>
    </location>
</feature>
<name>A0A8S1DLP4_9INSE</name>
<evidence type="ECO:0000313" key="3">
    <source>
        <dbReference type="EMBL" id="CAB3380966.1"/>
    </source>
</evidence>
<feature type="region of interest" description="Disordered" evidence="1">
    <location>
        <begin position="342"/>
        <end position="364"/>
    </location>
</feature>